<protein>
    <recommendedName>
        <fullName evidence="1">Glyoxalase-related protein domain-containing protein</fullName>
    </recommendedName>
</protein>
<reference evidence="2" key="1">
    <citation type="submission" date="2023-07" db="EMBL/GenBank/DDBJ databases">
        <title>Sorghum-associated microbial communities from plants grown in Nebraska, USA.</title>
        <authorList>
            <person name="Schachtman D."/>
        </authorList>
    </citation>
    <scope>NUCLEOTIDE SEQUENCE</scope>
    <source>
        <strain evidence="2">BE330</strain>
    </source>
</reference>
<comment type="caution">
    <text evidence="2">The sequence shown here is derived from an EMBL/GenBank/DDBJ whole genome shotgun (WGS) entry which is preliminary data.</text>
</comment>
<organism evidence="2 3">
    <name type="scientific">Deinococcus soli</name>
    <name type="common">ex Cha et al. 2016</name>
    <dbReference type="NCBI Taxonomy" id="1309411"/>
    <lineage>
        <taxon>Bacteria</taxon>
        <taxon>Thermotogati</taxon>
        <taxon>Deinococcota</taxon>
        <taxon>Deinococci</taxon>
        <taxon>Deinococcales</taxon>
        <taxon>Deinococcaceae</taxon>
        <taxon>Deinococcus</taxon>
    </lineage>
</organism>
<evidence type="ECO:0000313" key="3">
    <source>
        <dbReference type="Proteomes" id="UP001185331"/>
    </source>
</evidence>
<evidence type="ECO:0000313" key="2">
    <source>
        <dbReference type="EMBL" id="MDR6218862.1"/>
    </source>
</evidence>
<feature type="domain" description="Glyoxalase-related protein" evidence="1">
    <location>
        <begin position="7"/>
        <end position="49"/>
    </location>
</feature>
<name>A0AAE3XCA7_9DEIO</name>
<dbReference type="RefSeq" id="WP_309853584.1">
    <property type="nucleotide sequence ID" value="NZ_JAVDQJ010000004.1"/>
</dbReference>
<evidence type="ECO:0000259" key="1">
    <source>
        <dbReference type="Pfam" id="PF20066"/>
    </source>
</evidence>
<dbReference type="EMBL" id="JAVDQK010000005">
    <property type="protein sequence ID" value="MDR6218862.1"/>
    <property type="molecule type" value="Genomic_DNA"/>
</dbReference>
<gene>
    <name evidence="2" type="ORF">J2Y00_002459</name>
</gene>
<dbReference type="Proteomes" id="UP001185331">
    <property type="component" value="Unassembled WGS sequence"/>
</dbReference>
<accession>A0AAE3XCA7</accession>
<dbReference type="InterPro" id="IPR045517">
    <property type="entry name" value="Glyoxalase_8"/>
</dbReference>
<dbReference type="AlphaFoldDB" id="A0AAE3XCA7"/>
<sequence>MSVNLNVIARRLKQTLAEQGVTVKHTQAQHLTAQLFGYANWQTAAAALPGELTEKPRGDARTLTPPALPTVVVTVDGGYYAAHATQPARVVIVDRDAEVDEDSVDVAGRPALTADLTAVVDPSRVTAHAQDVDLAAPITEGSGPNTRLSYLYRDASNYKASSHVIVEGHLTWRALTPYLDDGTSFLPGQVDLAALQDRFGTGLDQDDDHVWHDVTGVEFTDRPPTDARDAQALLAAFAEAHADGWDETEEMRHVGLVLPGSIYDEDGTVFESVHDALLHHGWALSPRQDGAYFNAARGVTRAHPTDQDDAARLSGIRTA</sequence>
<proteinExistence type="predicted"/>
<dbReference type="Pfam" id="PF20066">
    <property type="entry name" value="Glyoxalase_8"/>
    <property type="match status" value="1"/>
</dbReference>